<dbReference type="AlphaFoldDB" id="W9WBE0"/>
<gene>
    <name evidence="2" type="ORF">A1O7_08765</name>
</gene>
<dbReference type="GeneID" id="19183329"/>
<dbReference type="RefSeq" id="XP_007760944.1">
    <property type="nucleotide sequence ID" value="XM_007762754.1"/>
</dbReference>
<evidence type="ECO:0000313" key="2">
    <source>
        <dbReference type="EMBL" id="EXJ55834.1"/>
    </source>
</evidence>
<keyword evidence="3" id="KW-1185">Reference proteome</keyword>
<dbReference type="EMBL" id="AMGW01000006">
    <property type="protein sequence ID" value="EXJ55834.1"/>
    <property type="molecule type" value="Genomic_DNA"/>
</dbReference>
<comment type="caution">
    <text evidence="2">The sequence shown here is derived from an EMBL/GenBank/DDBJ whole genome shotgun (WGS) entry which is preliminary data.</text>
</comment>
<dbReference type="HOGENOM" id="CLU_2739831_0_0_1"/>
<name>W9WBE0_9EURO</name>
<evidence type="ECO:0000256" key="1">
    <source>
        <dbReference type="SAM" id="MobiDB-lite"/>
    </source>
</evidence>
<reference evidence="2 3" key="1">
    <citation type="submission" date="2013-03" db="EMBL/GenBank/DDBJ databases">
        <title>The Genome Sequence of Cladophialophora yegresii CBS 114405.</title>
        <authorList>
            <consortium name="The Broad Institute Genomics Platform"/>
            <person name="Cuomo C."/>
            <person name="de Hoog S."/>
            <person name="Gorbushina A."/>
            <person name="Walker B."/>
            <person name="Young S.K."/>
            <person name="Zeng Q."/>
            <person name="Gargeya S."/>
            <person name="Fitzgerald M."/>
            <person name="Haas B."/>
            <person name="Abouelleil A."/>
            <person name="Allen A.W."/>
            <person name="Alvarado L."/>
            <person name="Arachchi H.M."/>
            <person name="Berlin A.M."/>
            <person name="Chapman S.B."/>
            <person name="Gainer-Dewar J."/>
            <person name="Goldberg J."/>
            <person name="Griggs A."/>
            <person name="Gujja S."/>
            <person name="Hansen M."/>
            <person name="Howarth C."/>
            <person name="Imamovic A."/>
            <person name="Ireland A."/>
            <person name="Larimer J."/>
            <person name="McCowan C."/>
            <person name="Murphy C."/>
            <person name="Pearson M."/>
            <person name="Poon T.W."/>
            <person name="Priest M."/>
            <person name="Roberts A."/>
            <person name="Saif S."/>
            <person name="Shea T."/>
            <person name="Sisk P."/>
            <person name="Sykes S."/>
            <person name="Wortman J."/>
            <person name="Nusbaum C."/>
            <person name="Birren B."/>
        </authorList>
    </citation>
    <scope>NUCLEOTIDE SEQUENCE [LARGE SCALE GENOMIC DNA]</scope>
    <source>
        <strain evidence="2 3">CBS 114405</strain>
    </source>
</reference>
<feature type="compositionally biased region" description="Basic and acidic residues" evidence="1">
    <location>
        <begin position="53"/>
        <end position="71"/>
    </location>
</feature>
<proteinExistence type="predicted"/>
<accession>W9WBE0</accession>
<organism evidence="2 3">
    <name type="scientific">Cladophialophora yegresii CBS 114405</name>
    <dbReference type="NCBI Taxonomy" id="1182544"/>
    <lineage>
        <taxon>Eukaryota</taxon>
        <taxon>Fungi</taxon>
        <taxon>Dikarya</taxon>
        <taxon>Ascomycota</taxon>
        <taxon>Pezizomycotina</taxon>
        <taxon>Eurotiomycetes</taxon>
        <taxon>Chaetothyriomycetidae</taxon>
        <taxon>Chaetothyriales</taxon>
        <taxon>Herpotrichiellaceae</taxon>
        <taxon>Cladophialophora</taxon>
    </lineage>
</organism>
<feature type="region of interest" description="Disordered" evidence="1">
    <location>
        <begin position="43"/>
        <end position="71"/>
    </location>
</feature>
<protein>
    <submittedName>
        <fullName evidence="2">Uncharacterized protein</fullName>
    </submittedName>
</protein>
<sequence length="71" mass="8161">MTARRRKRGSLSGEEDGAIILAKTTIDPIGTMARLHTARAARRSNNSFPLNRVPRDRIVHPHHRTDPKYYR</sequence>
<dbReference type="VEuPathDB" id="FungiDB:A1O7_08765"/>
<dbReference type="Proteomes" id="UP000019473">
    <property type="component" value="Unassembled WGS sequence"/>
</dbReference>
<evidence type="ECO:0000313" key="3">
    <source>
        <dbReference type="Proteomes" id="UP000019473"/>
    </source>
</evidence>